<evidence type="ECO:0000256" key="4">
    <source>
        <dbReference type="ARBA" id="ARBA00022670"/>
    </source>
</evidence>
<dbReference type="PANTHER" id="PTHR42837:SF2">
    <property type="entry name" value="MEMBRANE METALLOPROTEASE ARASP2, CHLOROPLASTIC-RELATED"/>
    <property type="match status" value="1"/>
</dbReference>
<comment type="subcellular location">
    <subcellularLocation>
        <location evidence="2">Membrane</location>
        <topology evidence="2">Multi-pass membrane protein</topology>
    </subcellularLocation>
</comment>
<dbReference type="Gene3D" id="2.30.42.10">
    <property type="match status" value="1"/>
</dbReference>
<organism evidence="13 14">
    <name type="scientific">Candidatus Kuenenbacteria bacterium RIFCSPLOWO2_02_FULL_42_16</name>
    <dbReference type="NCBI Taxonomy" id="1798564"/>
    <lineage>
        <taxon>Bacteria</taxon>
        <taxon>Candidatus Kueneniibacteriota</taxon>
    </lineage>
</organism>
<sequence length="363" mass="39766">MFLTVLTFIIILGILVLVHELGHFLTARLFKVKAEEFGFGLPPRIAGWVKNDSGRWQKVKNNEADASYKKTIWSFNWLPIGGFVKIKGEDGEGETMPDSFSGKKIWQRFIILFAGALMNFMLCFLLLSIGFATGIPTMVDDTPAAGLNLKSEKIQIISVAADSPANRSGVQIGDVVKSVNNEPITSIKALQEKINQQKNQATEFVFLRGAEELNKTIKPEELKDAEGRAVIGVGLVKTAIVSYPWYQAIYEGAKNTIGLTVAIVEAFGKIIGDIFAHGKVAAEISGPIGIAVLTGQVVKLGFIYILQFTAMLSLNLAIINLLPIPGLDGGRILFLLFEKIKGRPLRQKYVGLVHQLGFFFLIA</sequence>
<dbReference type="GO" id="GO:0016020">
    <property type="term" value="C:membrane"/>
    <property type="evidence" value="ECO:0007669"/>
    <property type="project" value="UniProtKB-SubCell"/>
</dbReference>
<dbReference type="InterPro" id="IPR008915">
    <property type="entry name" value="Peptidase_M50"/>
</dbReference>
<dbReference type="GO" id="GO:0006508">
    <property type="term" value="P:proteolysis"/>
    <property type="evidence" value="ECO:0007669"/>
    <property type="project" value="UniProtKB-KW"/>
</dbReference>
<keyword evidence="8 11" id="KW-1133">Transmembrane helix</keyword>
<dbReference type="PROSITE" id="PS50106">
    <property type="entry name" value="PDZ"/>
    <property type="match status" value="1"/>
</dbReference>
<evidence type="ECO:0000256" key="5">
    <source>
        <dbReference type="ARBA" id="ARBA00022692"/>
    </source>
</evidence>
<feature type="non-terminal residue" evidence="13">
    <location>
        <position position="363"/>
    </location>
</feature>
<comment type="similarity">
    <text evidence="3">Belongs to the peptidase M50B family.</text>
</comment>
<dbReference type="Proteomes" id="UP000177998">
    <property type="component" value="Unassembled WGS sequence"/>
</dbReference>
<evidence type="ECO:0000256" key="10">
    <source>
        <dbReference type="ARBA" id="ARBA00023136"/>
    </source>
</evidence>
<dbReference type="EMBL" id="MFMZ01000031">
    <property type="protein sequence ID" value="OGG90845.1"/>
    <property type="molecule type" value="Genomic_DNA"/>
</dbReference>
<evidence type="ECO:0000256" key="8">
    <source>
        <dbReference type="ARBA" id="ARBA00022989"/>
    </source>
</evidence>
<feature type="transmembrane region" description="Helical" evidence="11">
    <location>
        <begin position="109"/>
        <end position="132"/>
    </location>
</feature>
<dbReference type="SUPFAM" id="SSF50156">
    <property type="entry name" value="PDZ domain-like"/>
    <property type="match status" value="1"/>
</dbReference>
<dbReference type="Pfam" id="PF02163">
    <property type="entry name" value="Peptidase_M50"/>
    <property type="match status" value="1"/>
</dbReference>
<dbReference type="CDD" id="cd06163">
    <property type="entry name" value="S2P-M50_PDZ_RseP-like"/>
    <property type="match status" value="1"/>
</dbReference>
<dbReference type="SMART" id="SM00228">
    <property type="entry name" value="PDZ"/>
    <property type="match status" value="1"/>
</dbReference>
<evidence type="ECO:0000256" key="6">
    <source>
        <dbReference type="ARBA" id="ARBA00022801"/>
    </source>
</evidence>
<proteinExistence type="inferred from homology"/>
<evidence type="ECO:0000313" key="13">
    <source>
        <dbReference type="EMBL" id="OGG90845.1"/>
    </source>
</evidence>
<keyword evidence="6" id="KW-0378">Hydrolase</keyword>
<dbReference type="STRING" id="1798564.A3H55_00555"/>
<comment type="caution">
    <text evidence="13">The sequence shown here is derived from an EMBL/GenBank/DDBJ whole genome shotgun (WGS) entry which is preliminary data.</text>
</comment>
<protein>
    <recommendedName>
        <fullName evidence="12">PDZ domain-containing protein</fullName>
    </recommendedName>
</protein>
<comment type="cofactor">
    <cofactor evidence="1">
        <name>Zn(2+)</name>
        <dbReference type="ChEBI" id="CHEBI:29105"/>
    </cofactor>
</comment>
<reference evidence="13 14" key="1">
    <citation type="journal article" date="2016" name="Nat. Commun.">
        <title>Thousands of microbial genomes shed light on interconnected biogeochemical processes in an aquifer system.</title>
        <authorList>
            <person name="Anantharaman K."/>
            <person name="Brown C.T."/>
            <person name="Hug L.A."/>
            <person name="Sharon I."/>
            <person name="Castelle C.J."/>
            <person name="Probst A.J."/>
            <person name="Thomas B.C."/>
            <person name="Singh A."/>
            <person name="Wilkins M.J."/>
            <person name="Karaoz U."/>
            <person name="Brodie E.L."/>
            <person name="Williams K.H."/>
            <person name="Hubbard S.S."/>
            <person name="Banfield J.F."/>
        </authorList>
    </citation>
    <scope>NUCLEOTIDE SEQUENCE [LARGE SCALE GENOMIC DNA]</scope>
</reference>
<evidence type="ECO:0000259" key="12">
    <source>
        <dbReference type="PROSITE" id="PS50106"/>
    </source>
</evidence>
<name>A0A1F6FYA9_9BACT</name>
<feature type="transmembrane region" description="Helical" evidence="11">
    <location>
        <begin position="6"/>
        <end position="25"/>
    </location>
</feature>
<dbReference type="InterPro" id="IPR004387">
    <property type="entry name" value="Pept_M50_Zn"/>
</dbReference>
<evidence type="ECO:0000313" key="14">
    <source>
        <dbReference type="Proteomes" id="UP000177998"/>
    </source>
</evidence>
<evidence type="ECO:0000256" key="3">
    <source>
        <dbReference type="ARBA" id="ARBA00007931"/>
    </source>
</evidence>
<dbReference type="InterPro" id="IPR036034">
    <property type="entry name" value="PDZ_sf"/>
</dbReference>
<gene>
    <name evidence="13" type="ORF">A3H55_00555</name>
</gene>
<dbReference type="InterPro" id="IPR001478">
    <property type="entry name" value="PDZ"/>
</dbReference>
<dbReference type="Pfam" id="PF17820">
    <property type="entry name" value="PDZ_6"/>
    <property type="match status" value="1"/>
</dbReference>
<evidence type="ECO:0000256" key="11">
    <source>
        <dbReference type="SAM" id="Phobius"/>
    </source>
</evidence>
<dbReference type="InterPro" id="IPR041489">
    <property type="entry name" value="PDZ_6"/>
</dbReference>
<feature type="domain" description="PDZ" evidence="12">
    <location>
        <begin position="146"/>
        <end position="187"/>
    </location>
</feature>
<keyword evidence="7" id="KW-0862">Zinc</keyword>
<keyword evidence="10 11" id="KW-0472">Membrane</keyword>
<accession>A0A1F6FYA9</accession>
<evidence type="ECO:0000256" key="2">
    <source>
        <dbReference type="ARBA" id="ARBA00004141"/>
    </source>
</evidence>
<dbReference type="AlphaFoldDB" id="A0A1F6FYA9"/>
<dbReference type="GO" id="GO:0004222">
    <property type="term" value="F:metalloendopeptidase activity"/>
    <property type="evidence" value="ECO:0007669"/>
    <property type="project" value="InterPro"/>
</dbReference>
<keyword evidence="9" id="KW-0482">Metalloprotease</keyword>
<keyword evidence="4" id="KW-0645">Protease</keyword>
<keyword evidence="5 11" id="KW-0812">Transmembrane</keyword>
<evidence type="ECO:0000256" key="7">
    <source>
        <dbReference type="ARBA" id="ARBA00022833"/>
    </source>
</evidence>
<dbReference type="PANTHER" id="PTHR42837">
    <property type="entry name" value="REGULATOR OF SIGMA-E PROTEASE RSEP"/>
    <property type="match status" value="1"/>
</dbReference>
<evidence type="ECO:0000256" key="9">
    <source>
        <dbReference type="ARBA" id="ARBA00023049"/>
    </source>
</evidence>
<evidence type="ECO:0000256" key="1">
    <source>
        <dbReference type="ARBA" id="ARBA00001947"/>
    </source>
</evidence>